<evidence type="ECO:0000259" key="2">
    <source>
        <dbReference type="Pfam" id="PF00769"/>
    </source>
</evidence>
<feature type="coiled-coil region" evidence="1">
    <location>
        <begin position="65"/>
        <end position="106"/>
    </location>
</feature>
<proteinExistence type="predicted"/>
<protein>
    <recommendedName>
        <fullName evidence="2">Ezrin/radixin/moesin C-terminal domain-containing protein</fullName>
    </recommendedName>
</protein>
<dbReference type="EMBL" id="JAFIRN010000010">
    <property type="protein sequence ID" value="KAG5840406.1"/>
    <property type="molecule type" value="Genomic_DNA"/>
</dbReference>
<dbReference type="Proteomes" id="UP001044222">
    <property type="component" value="Chromosome 10"/>
</dbReference>
<comment type="caution">
    <text evidence="3">The sequence shown here is derived from an EMBL/GenBank/DDBJ whole genome shotgun (WGS) entry which is preliminary data.</text>
</comment>
<keyword evidence="4" id="KW-1185">Reference proteome</keyword>
<reference evidence="3" key="1">
    <citation type="submission" date="2021-01" db="EMBL/GenBank/DDBJ databases">
        <title>A chromosome-scale assembly of European eel, Anguilla anguilla.</title>
        <authorList>
            <person name="Henkel C."/>
            <person name="Jong-Raadsen S.A."/>
            <person name="Dufour S."/>
            <person name="Weltzien F.-A."/>
            <person name="Palstra A.P."/>
            <person name="Pelster B."/>
            <person name="Spaink H.P."/>
            <person name="Van Den Thillart G.E."/>
            <person name="Jansen H."/>
            <person name="Zahm M."/>
            <person name="Klopp C."/>
            <person name="Cedric C."/>
            <person name="Louis A."/>
            <person name="Berthelot C."/>
            <person name="Parey E."/>
            <person name="Roest Crollius H."/>
            <person name="Montfort J."/>
            <person name="Robinson-Rechavi M."/>
            <person name="Bucao C."/>
            <person name="Bouchez O."/>
            <person name="Gislard M."/>
            <person name="Lluch J."/>
            <person name="Milhes M."/>
            <person name="Lampietro C."/>
            <person name="Lopez Roques C."/>
            <person name="Donnadieu C."/>
            <person name="Braasch I."/>
            <person name="Desvignes T."/>
            <person name="Postlethwait J."/>
            <person name="Bobe J."/>
            <person name="Guiguen Y."/>
            <person name="Dirks R."/>
        </authorList>
    </citation>
    <scope>NUCLEOTIDE SEQUENCE</scope>
    <source>
        <strain evidence="3">Tag_6206</strain>
        <tissue evidence="3">Liver</tissue>
    </source>
</reference>
<dbReference type="InterPro" id="IPR008954">
    <property type="entry name" value="Moesin_tail_sf"/>
</dbReference>
<dbReference type="InterPro" id="IPR011259">
    <property type="entry name" value="ERM_C_dom"/>
</dbReference>
<dbReference type="GO" id="GO:0003779">
    <property type="term" value="F:actin binding"/>
    <property type="evidence" value="ECO:0007669"/>
    <property type="project" value="InterPro"/>
</dbReference>
<name>A0A9D3M0N0_ANGAN</name>
<keyword evidence="1" id="KW-0175">Coiled coil</keyword>
<accession>A0A9D3M0N0</accession>
<dbReference type="Pfam" id="PF00769">
    <property type="entry name" value="ERM_C"/>
    <property type="match status" value="1"/>
</dbReference>
<sequence>MSRAGMFLAQPHGLETWDTAMEQLKQDLQPTSLSANAMPPEVPNFSFSTENLSFDFKDTDMKRLSMEIEKEKVEYMEKSKHLQEQLNELKTEIESLKLRERETALDLLHNENAEKGTSKQSNFKKLTLQSTKSRVAFFEEL</sequence>
<gene>
    <name evidence="3" type="ORF">ANANG_G00188480</name>
</gene>
<organism evidence="3 4">
    <name type="scientific">Anguilla anguilla</name>
    <name type="common">European freshwater eel</name>
    <name type="synonym">Muraena anguilla</name>
    <dbReference type="NCBI Taxonomy" id="7936"/>
    <lineage>
        <taxon>Eukaryota</taxon>
        <taxon>Metazoa</taxon>
        <taxon>Chordata</taxon>
        <taxon>Craniata</taxon>
        <taxon>Vertebrata</taxon>
        <taxon>Euteleostomi</taxon>
        <taxon>Actinopterygii</taxon>
        <taxon>Neopterygii</taxon>
        <taxon>Teleostei</taxon>
        <taxon>Anguilliformes</taxon>
        <taxon>Anguillidae</taxon>
        <taxon>Anguilla</taxon>
    </lineage>
</organism>
<feature type="domain" description="Ezrin/radixin/moesin C-terminal" evidence="2">
    <location>
        <begin position="66"/>
        <end position="141"/>
    </location>
</feature>
<dbReference type="Gene3D" id="6.10.360.10">
    <property type="match status" value="1"/>
</dbReference>
<evidence type="ECO:0000313" key="3">
    <source>
        <dbReference type="EMBL" id="KAG5840406.1"/>
    </source>
</evidence>
<dbReference type="AlphaFoldDB" id="A0A9D3M0N0"/>
<evidence type="ECO:0000313" key="4">
    <source>
        <dbReference type="Proteomes" id="UP001044222"/>
    </source>
</evidence>
<dbReference type="PANTHER" id="PTHR23281">
    <property type="entry name" value="MERLIN/MOESIN/EZRIN/RADIXIN"/>
    <property type="match status" value="1"/>
</dbReference>
<dbReference type="InterPro" id="IPR011174">
    <property type="entry name" value="ERM"/>
</dbReference>
<dbReference type="SUPFAM" id="SSF48678">
    <property type="entry name" value="Moesin tail domain"/>
    <property type="match status" value="1"/>
</dbReference>
<evidence type="ECO:0000256" key="1">
    <source>
        <dbReference type="SAM" id="Coils"/>
    </source>
</evidence>